<feature type="region of interest" description="Disordered" evidence="3">
    <location>
        <begin position="45"/>
        <end position="115"/>
    </location>
</feature>
<evidence type="ECO:0000313" key="6">
    <source>
        <dbReference type="EMBL" id="TVX93143.1"/>
    </source>
</evidence>
<dbReference type="GO" id="GO:0046872">
    <property type="term" value="F:metal ion binding"/>
    <property type="evidence" value="ECO:0007669"/>
    <property type="project" value="UniProtKB-KW"/>
</dbReference>
<organism evidence="6 7">
    <name type="scientific">Paenibacillus agilis</name>
    <dbReference type="NCBI Taxonomy" id="3020863"/>
    <lineage>
        <taxon>Bacteria</taxon>
        <taxon>Bacillati</taxon>
        <taxon>Bacillota</taxon>
        <taxon>Bacilli</taxon>
        <taxon>Bacillales</taxon>
        <taxon>Paenibacillaceae</taxon>
        <taxon>Paenibacillus</taxon>
    </lineage>
</organism>
<keyword evidence="1" id="KW-0479">Metal-binding</keyword>
<evidence type="ECO:0000313" key="7">
    <source>
        <dbReference type="Proteomes" id="UP000318102"/>
    </source>
</evidence>
<dbReference type="GO" id="GO:0016020">
    <property type="term" value="C:membrane"/>
    <property type="evidence" value="ECO:0007669"/>
    <property type="project" value="TreeGrafter"/>
</dbReference>
<dbReference type="GO" id="GO:0016810">
    <property type="term" value="F:hydrolase activity, acting on carbon-nitrogen (but not peptide) bonds"/>
    <property type="evidence" value="ECO:0007669"/>
    <property type="project" value="InterPro"/>
</dbReference>
<dbReference type="Pfam" id="PF01522">
    <property type="entry name" value="Polysacc_deac_1"/>
    <property type="match status" value="1"/>
</dbReference>
<dbReference type="OrthoDB" id="2649545at2"/>
<feature type="compositionally biased region" description="Polar residues" evidence="3">
    <location>
        <begin position="91"/>
        <end position="100"/>
    </location>
</feature>
<dbReference type="GO" id="GO:0005975">
    <property type="term" value="P:carbohydrate metabolic process"/>
    <property type="evidence" value="ECO:0007669"/>
    <property type="project" value="InterPro"/>
</dbReference>
<keyword evidence="7" id="KW-1185">Reference proteome</keyword>
<evidence type="ECO:0000256" key="4">
    <source>
        <dbReference type="SAM" id="SignalP"/>
    </source>
</evidence>
<feature type="compositionally biased region" description="Basic and acidic residues" evidence="3">
    <location>
        <begin position="59"/>
        <end position="72"/>
    </location>
</feature>
<dbReference type="PROSITE" id="PS51677">
    <property type="entry name" value="NODB"/>
    <property type="match status" value="1"/>
</dbReference>
<evidence type="ECO:0000259" key="5">
    <source>
        <dbReference type="PROSITE" id="PS51677"/>
    </source>
</evidence>
<dbReference type="Proteomes" id="UP000318102">
    <property type="component" value="Unassembled WGS sequence"/>
</dbReference>
<feature type="chain" id="PRO_5022215309" evidence="4">
    <location>
        <begin position="21"/>
        <end position="341"/>
    </location>
</feature>
<feature type="compositionally biased region" description="Low complexity" evidence="3">
    <location>
        <begin position="101"/>
        <end position="115"/>
    </location>
</feature>
<proteinExistence type="predicted"/>
<dbReference type="InterPro" id="IPR011330">
    <property type="entry name" value="Glyco_hydro/deAcase_b/a-brl"/>
</dbReference>
<dbReference type="EMBL" id="VNJK01000001">
    <property type="protein sequence ID" value="TVX93143.1"/>
    <property type="molecule type" value="Genomic_DNA"/>
</dbReference>
<evidence type="ECO:0000256" key="3">
    <source>
        <dbReference type="SAM" id="MobiDB-lite"/>
    </source>
</evidence>
<dbReference type="CDD" id="cd10917">
    <property type="entry name" value="CE4_NodB_like_6s_7s"/>
    <property type="match status" value="1"/>
</dbReference>
<accession>A0A559IZV8</accession>
<comment type="caution">
    <text evidence="6">The sequence shown here is derived from an EMBL/GenBank/DDBJ whole genome shotgun (WGS) entry which is preliminary data.</text>
</comment>
<dbReference type="InterPro" id="IPR050248">
    <property type="entry name" value="Polysacc_deacetylase_ArnD"/>
</dbReference>
<name>A0A559IZV8_9BACL</name>
<keyword evidence="2" id="KW-0378">Hydrolase</keyword>
<dbReference type="RefSeq" id="WP_144989336.1">
    <property type="nucleotide sequence ID" value="NZ_VNJK01000001.1"/>
</dbReference>
<dbReference type="SUPFAM" id="SSF88713">
    <property type="entry name" value="Glycoside hydrolase/deacetylase"/>
    <property type="match status" value="1"/>
</dbReference>
<protein>
    <submittedName>
        <fullName evidence="6">Polysaccharide deacetylase family protein</fullName>
    </submittedName>
</protein>
<keyword evidence="4" id="KW-0732">Signal</keyword>
<feature type="signal peptide" evidence="4">
    <location>
        <begin position="1"/>
        <end position="20"/>
    </location>
</feature>
<reference evidence="6 7" key="1">
    <citation type="submission" date="2019-07" db="EMBL/GenBank/DDBJ databases">
        <authorList>
            <person name="Kim J."/>
        </authorList>
    </citation>
    <scope>NUCLEOTIDE SEQUENCE [LARGE SCALE GENOMIC DNA]</scope>
    <source>
        <strain evidence="6 7">N4</strain>
    </source>
</reference>
<evidence type="ECO:0000256" key="1">
    <source>
        <dbReference type="ARBA" id="ARBA00022723"/>
    </source>
</evidence>
<dbReference type="PROSITE" id="PS51257">
    <property type="entry name" value="PROKAR_LIPOPROTEIN"/>
    <property type="match status" value="1"/>
</dbReference>
<dbReference type="Gene3D" id="3.20.20.370">
    <property type="entry name" value="Glycoside hydrolase/deacetylase"/>
    <property type="match status" value="1"/>
</dbReference>
<dbReference type="PANTHER" id="PTHR10587:SF133">
    <property type="entry name" value="CHITIN DEACETYLASE 1-RELATED"/>
    <property type="match status" value="1"/>
</dbReference>
<gene>
    <name evidence="6" type="ORF">FPZ44_08775</name>
</gene>
<feature type="domain" description="NodB homology" evidence="5">
    <location>
        <begin position="144"/>
        <end position="328"/>
    </location>
</feature>
<sequence>MHRLLFIILLGLTLSSCSNSQETRHDVVSTAHDLKTRDIAVQQYKPEHHNYYVPTLPRTESKLSNSKERNEPAPKTNTGTKSIKQPEKQVALNQTAQQKNRSTQQRARQQIQMKQRASKRLTIAQLHNKYPQLFKLRGSSKAGKKVALTFDDVPDQTITPVILDILKQENIKATFFLVGYRAERNPNIVKRMVDEGHIIGNHTYNHPLLTRQDLPKFIRQLRQTENIIDDIIGYKPRYFRPPFGEITEEQLQWAGKHGYMVVNWDVDSNDWRGIPAAVMENNIMNEVSPGSIVLQHAGGAGKKGYLENTVKALPSIIKRLKAQQYDFVTIPDLLNGAKNKD</sequence>
<evidence type="ECO:0000256" key="2">
    <source>
        <dbReference type="ARBA" id="ARBA00022801"/>
    </source>
</evidence>
<dbReference type="PANTHER" id="PTHR10587">
    <property type="entry name" value="GLYCOSYL TRANSFERASE-RELATED"/>
    <property type="match status" value="1"/>
</dbReference>
<dbReference type="AlphaFoldDB" id="A0A559IZV8"/>
<dbReference type="InterPro" id="IPR002509">
    <property type="entry name" value="NODB_dom"/>
</dbReference>